<dbReference type="Pfam" id="PF02055">
    <property type="entry name" value="Glyco_hydro_30"/>
    <property type="match status" value="1"/>
</dbReference>
<name>A0A139II53_9PEZI</name>
<keyword evidence="14" id="KW-1185">Reference proteome</keyword>
<evidence type="ECO:0000256" key="10">
    <source>
        <dbReference type="SAM" id="SignalP"/>
    </source>
</evidence>
<feature type="domain" description="Glycosyl hydrolase family 30 beta sandwich" evidence="12">
    <location>
        <begin position="427"/>
        <end position="482"/>
    </location>
</feature>
<dbReference type="Pfam" id="PF17189">
    <property type="entry name" value="Glyco_hydro_30C"/>
    <property type="match status" value="1"/>
</dbReference>
<reference evidence="13 14" key="1">
    <citation type="submission" date="2015-07" db="EMBL/GenBank/DDBJ databases">
        <title>Comparative genomics of the Sigatoka disease complex on banana suggests a link between parallel evolutionary changes in Pseudocercospora fijiensis and Pseudocercospora eumusae and increased virulence on the banana host.</title>
        <authorList>
            <person name="Chang T.-C."/>
            <person name="Salvucci A."/>
            <person name="Crous P.W."/>
            <person name="Stergiopoulos I."/>
        </authorList>
    </citation>
    <scope>NUCLEOTIDE SEQUENCE [LARGE SCALE GENOMIC DNA]</scope>
    <source>
        <strain evidence="13 14">CBS 116634</strain>
    </source>
</reference>
<evidence type="ECO:0000256" key="4">
    <source>
        <dbReference type="ARBA" id="ARBA00022729"/>
    </source>
</evidence>
<dbReference type="GO" id="GO:0046557">
    <property type="term" value="F:glucan endo-1,6-beta-glucosidase activity"/>
    <property type="evidence" value="ECO:0007669"/>
    <property type="project" value="UniProtKB-EC"/>
</dbReference>
<feature type="chain" id="PRO_5007297436" description="glucan endo-1,6-beta-glucosidase" evidence="10">
    <location>
        <begin position="21"/>
        <end position="488"/>
    </location>
</feature>
<dbReference type="Gene3D" id="2.60.40.1180">
    <property type="entry name" value="Golgi alpha-mannosidase II"/>
    <property type="match status" value="1"/>
</dbReference>
<dbReference type="PANTHER" id="PTHR11069:SF23">
    <property type="entry name" value="LYSOSOMAL ACID GLUCOSYLCERAMIDASE"/>
    <property type="match status" value="1"/>
</dbReference>
<evidence type="ECO:0000256" key="5">
    <source>
        <dbReference type="ARBA" id="ARBA00022801"/>
    </source>
</evidence>
<feature type="domain" description="Glycosyl hydrolase family 30 TIM-barrel" evidence="11">
    <location>
        <begin position="76"/>
        <end position="413"/>
    </location>
</feature>
<evidence type="ECO:0000259" key="12">
    <source>
        <dbReference type="Pfam" id="PF17189"/>
    </source>
</evidence>
<gene>
    <name evidence="13" type="ORF">AC579_7545</name>
</gene>
<comment type="catalytic activity">
    <reaction evidence="7">
        <text>Random hydrolysis of (1-&gt;6)-linkages in (1-&gt;6)-beta-D-glucans.</text>
        <dbReference type="EC" id="3.2.1.75"/>
    </reaction>
</comment>
<dbReference type="PANTHER" id="PTHR11069">
    <property type="entry name" value="GLUCOSYLCERAMIDASE"/>
    <property type="match status" value="1"/>
</dbReference>
<keyword evidence="4 10" id="KW-0732">Signal</keyword>
<dbReference type="Gene3D" id="3.20.20.80">
    <property type="entry name" value="Glycosidases"/>
    <property type="match status" value="1"/>
</dbReference>
<dbReference type="GO" id="GO:0005576">
    <property type="term" value="C:extracellular region"/>
    <property type="evidence" value="ECO:0007669"/>
    <property type="project" value="UniProtKB-SubCell"/>
</dbReference>
<dbReference type="GO" id="GO:0006680">
    <property type="term" value="P:glucosylceramide catabolic process"/>
    <property type="evidence" value="ECO:0007669"/>
    <property type="project" value="TreeGrafter"/>
</dbReference>
<proteinExistence type="inferred from homology"/>
<evidence type="ECO:0000256" key="1">
    <source>
        <dbReference type="ARBA" id="ARBA00004613"/>
    </source>
</evidence>
<sequence>MLSFTLVSVLASAISTTAWPLEIRQSSASAYCSNYNGTYKLSAITAPARGVGTQPSDTTAWGLVLNDTAAAYRQNITGFGAAVTDSTVVTFNRMSSTNQNNLINTLMTTSGANFSLIRHTIGSSDMSATEYTYDDNNNQPDPNLANFTLGTNGTAMAAVLAKMRTAQPGMTLLGSSWSAPGWMKRNKALTGNATNNNLQNTYLDSSETDYSYAFANYFVKYIQAYKNAGASVDAITLQNEPLHSVAGFPTMYVYDYENALLIKNHLGPAFAQAGLNTQIWAYDHNTDQPSYPQTILDNAGQYVNTVAWHCYSGTSGWDVLSSFKANNTNVIQYMTECWTPSTSPWYNAAAFTMGPLQNWASGAMAWNLAADVNNGPHMYNGCVDCTGLVTINNDGSYTLNTAYYMMAQFSKFMPGGARVLPVAGGGSNPNGQAVQSVGSINPDGTRTVVILSTVTNSVYMTLKTTSGQTWSGTIPPQSVVTWILPKIS</sequence>
<dbReference type="InterPro" id="IPR033452">
    <property type="entry name" value="GH30_C"/>
</dbReference>
<evidence type="ECO:0000313" key="14">
    <source>
        <dbReference type="Proteomes" id="UP000073492"/>
    </source>
</evidence>
<evidence type="ECO:0000256" key="3">
    <source>
        <dbReference type="ARBA" id="ARBA00022525"/>
    </source>
</evidence>
<dbReference type="InterPro" id="IPR033453">
    <property type="entry name" value="Glyco_hydro_30_TIM-barrel"/>
</dbReference>
<evidence type="ECO:0000256" key="9">
    <source>
        <dbReference type="RuleBase" id="RU361188"/>
    </source>
</evidence>
<organism evidence="13 14">
    <name type="scientific">Pseudocercospora musae</name>
    <dbReference type="NCBI Taxonomy" id="113226"/>
    <lineage>
        <taxon>Eukaryota</taxon>
        <taxon>Fungi</taxon>
        <taxon>Dikarya</taxon>
        <taxon>Ascomycota</taxon>
        <taxon>Pezizomycotina</taxon>
        <taxon>Dothideomycetes</taxon>
        <taxon>Dothideomycetidae</taxon>
        <taxon>Mycosphaerellales</taxon>
        <taxon>Mycosphaerellaceae</taxon>
        <taxon>Pseudocercospora</taxon>
    </lineage>
</organism>
<evidence type="ECO:0000256" key="6">
    <source>
        <dbReference type="ARBA" id="ARBA00023295"/>
    </source>
</evidence>
<comment type="caution">
    <text evidence="13">The sequence shown here is derived from an EMBL/GenBank/DDBJ whole genome shotgun (WGS) entry which is preliminary data.</text>
</comment>
<dbReference type="FunFam" id="3.20.20.80:FF:000128">
    <property type="entry name" value="Endo-1,6-beta-D-glucanase neg1"/>
    <property type="match status" value="1"/>
</dbReference>
<dbReference type="Proteomes" id="UP000073492">
    <property type="component" value="Unassembled WGS sequence"/>
</dbReference>
<dbReference type="PRINTS" id="PR00843">
    <property type="entry name" value="GLHYDRLASE30"/>
</dbReference>
<accession>A0A139II53</accession>
<evidence type="ECO:0000313" key="13">
    <source>
        <dbReference type="EMBL" id="KXT14236.1"/>
    </source>
</evidence>
<dbReference type="OrthoDB" id="2160638at2759"/>
<dbReference type="GO" id="GO:0004348">
    <property type="term" value="F:glucosylceramidase activity"/>
    <property type="evidence" value="ECO:0007669"/>
    <property type="project" value="InterPro"/>
</dbReference>
<dbReference type="EMBL" id="LFZO01000090">
    <property type="protein sequence ID" value="KXT14236.1"/>
    <property type="molecule type" value="Genomic_DNA"/>
</dbReference>
<comment type="subcellular location">
    <subcellularLocation>
        <location evidence="1">Secreted</location>
    </subcellularLocation>
</comment>
<keyword evidence="3" id="KW-0964">Secreted</keyword>
<dbReference type="InterPro" id="IPR013780">
    <property type="entry name" value="Glyco_hydro_b"/>
</dbReference>
<dbReference type="InterPro" id="IPR017853">
    <property type="entry name" value="GH"/>
</dbReference>
<keyword evidence="6 9" id="KW-0326">Glycosidase</keyword>
<evidence type="ECO:0000256" key="7">
    <source>
        <dbReference type="ARBA" id="ARBA00036633"/>
    </source>
</evidence>
<dbReference type="AlphaFoldDB" id="A0A139II53"/>
<protein>
    <recommendedName>
        <fullName evidence="8">glucan endo-1,6-beta-glucosidase</fullName>
        <ecNumber evidence="8">3.2.1.75</ecNumber>
    </recommendedName>
</protein>
<dbReference type="SUPFAM" id="SSF51445">
    <property type="entry name" value="(Trans)glycosidases"/>
    <property type="match status" value="1"/>
</dbReference>
<dbReference type="GO" id="GO:0016020">
    <property type="term" value="C:membrane"/>
    <property type="evidence" value="ECO:0007669"/>
    <property type="project" value="GOC"/>
</dbReference>
<dbReference type="InterPro" id="IPR001139">
    <property type="entry name" value="Glyco_hydro_30"/>
</dbReference>
<evidence type="ECO:0000259" key="11">
    <source>
        <dbReference type="Pfam" id="PF02055"/>
    </source>
</evidence>
<comment type="similarity">
    <text evidence="2 9">Belongs to the glycosyl hydrolase 30 family.</text>
</comment>
<keyword evidence="5 9" id="KW-0378">Hydrolase</keyword>
<evidence type="ECO:0000256" key="2">
    <source>
        <dbReference type="ARBA" id="ARBA00005382"/>
    </source>
</evidence>
<dbReference type="EC" id="3.2.1.75" evidence="8"/>
<feature type="signal peptide" evidence="10">
    <location>
        <begin position="1"/>
        <end position="20"/>
    </location>
</feature>
<dbReference type="STRING" id="113226.A0A139II53"/>
<evidence type="ECO:0000256" key="8">
    <source>
        <dbReference type="ARBA" id="ARBA00038935"/>
    </source>
</evidence>